<keyword evidence="1" id="KW-0732">Signal</keyword>
<feature type="signal peptide" evidence="1">
    <location>
        <begin position="1"/>
        <end position="21"/>
    </location>
</feature>
<dbReference type="InterPro" id="IPR008966">
    <property type="entry name" value="Adhesion_dom_sf"/>
</dbReference>
<reference evidence="2 3" key="1">
    <citation type="submission" date="2016-03" db="EMBL/GenBank/DDBJ databases">
        <authorList>
            <consortium name="Pathogen Informatics"/>
        </authorList>
    </citation>
    <scope>NUCLEOTIDE SEQUENCE [LARGE SCALE GENOMIC DNA]</scope>
    <source>
        <strain evidence="3">e1527</strain>
    </source>
</reference>
<evidence type="ECO:0000313" key="2">
    <source>
        <dbReference type="EMBL" id="CZX01288.1"/>
    </source>
</evidence>
<name>A0A822WLG8_9ENTR</name>
<dbReference type="AlphaFoldDB" id="A0A822WLG8"/>
<organism evidence="2 3">
    <name type="scientific">Enterobacter bugandensis</name>
    <dbReference type="NCBI Taxonomy" id="881260"/>
    <lineage>
        <taxon>Bacteria</taxon>
        <taxon>Pseudomonadati</taxon>
        <taxon>Pseudomonadota</taxon>
        <taxon>Gammaproteobacteria</taxon>
        <taxon>Enterobacterales</taxon>
        <taxon>Enterobacteriaceae</taxon>
        <taxon>Enterobacter</taxon>
    </lineage>
</organism>
<gene>
    <name evidence="2" type="primary">fimG_3</name>
    <name evidence="2" type="ORF">SAMEA2273372_00227</name>
</gene>
<feature type="chain" id="PRO_5032811634" evidence="1">
    <location>
        <begin position="22"/>
        <end position="169"/>
    </location>
</feature>
<accession>A0A822WLG8</accession>
<dbReference type="InterPro" id="IPR050263">
    <property type="entry name" value="Bact_Fimbrial_Adh_Pro"/>
</dbReference>
<dbReference type="Proteomes" id="UP000076063">
    <property type="component" value="Unassembled WGS sequence"/>
</dbReference>
<sequence length="169" mass="17947">MNNKLFLFAFLLSSAPLITCADTTIIVTGQVIASPCVVDTGTVSKVVNLGEDTKQNLINAGDGGVWSDFDLLVQNCPTGTSSVTAKFTGNADTQDPTAWKNSGTSNNVALRIASRDHATTYSVNSTMQVNVDNSTRSSTFPLSARMFTPQGNSTAGTFQSVMNVDFTYQ</sequence>
<dbReference type="SUPFAM" id="SSF49401">
    <property type="entry name" value="Bacterial adhesins"/>
    <property type="match status" value="1"/>
</dbReference>
<dbReference type="Gene3D" id="2.60.40.1090">
    <property type="entry name" value="Fimbrial-type adhesion domain"/>
    <property type="match status" value="1"/>
</dbReference>
<evidence type="ECO:0000313" key="3">
    <source>
        <dbReference type="Proteomes" id="UP000076063"/>
    </source>
</evidence>
<evidence type="ECO:0000256" key="1">
    <source>
        <dbReference type="SAM" id="SignalP"/>
    </source>
</evidence>
<dbReference type="InterPro" id="IPR036937">
    <property type="entry name" value="Adhesion_dom_fimbrial_sf"/>
</dbReference>
<comment type="caution">
    <text evidence="2">The sequence shown here is derived from an EMBL/GenBank/DDBJ whole genome shotgun (WGS) entry which is preliminary data.</text>
</comment>
<dbReference type="PANTHER" id="PTHR33420">
    <property type="entry name" value="FIMBRIAL SUBUNIT ELFA-RELATED"/>
    <property type="match status" value="1"/>
</dbReference>
<dbReference type="EMBL" id="FJZI01000001">
    <property type="protein sequence ID" value="CZX01288.1"/>
    <property type="molecule type" value="Genomic_DNA"/>
</dbReference>
<dbReference type="RefSeq" id="WP_047368379.1">
    <property type="nucleotide sequence ID" value="NZ_CP039452.1"/>
</dbReference>
<proteinExistence type="predicted"/>
<dbReference type="GO" id="GO:0009289">
    <property type="term" value="C:pilus"/>
    <property type="evidence" value="ECO:0007669"/>
    <property type="project" value="InterPro"/>
</dbReference>
<dbReference type="OrthoDB" id="6631341at2"/>
<dbReference type="GO" id="GO:0043709">
    <property type="term" value="P:cell adhesion involved in single-species biofilm formation"/>
    <property type="evidence" value="ECO:0007669"/>
    <property type="project" value="TreeGrafter"/>
</dbReference>
<dbReference type="PANTHER" id="PTHR33420:SF27">
    <property type="entry name" value="PROTEIN FIMG"/>
    <property type="match status" value="1"/>
</dbReference>
<protein>
    <submittedName>
        <fullName evidence="2">Fimbrial protein domain-containing protein</fullName>
    </submittedName>
</protein>